<dbReference type="EMBL" id="NTJZ01000003">
    <property type="protein sequence ID" value="PDH34532.1"/>
    <property type="molecule type" value="Genomic_DNA"/>
</dbReference>
<evidence type="ECO:0000313" key="2">
    <source>
        <dbReference type="EMBL" id="PDH34532.1"/>
    </source>
</evidence>
<dbReference type="AlphaFoldDB" id="A0A2A5WDP5"/>
<dbReference type="Pfam" id="PF03848">
    <property type="entry name" value="TehB"/>
    <property type="match status" value="1"/>
</dbReference>
<keyword evidence="2" id="KW-0489">Methyltransferase</keyword>
<protein>
    <submittedName>
        <fullName evidence="2">SAM-dependent methyltransferase</fullName>
    </submittedName>
</protein>
<dbReference type="Gene3D" id="3.40.50.150">
    <property type="entry name" value="Vaccinia Virus protein VP39"/>
    <property type="match status" value="1"/>
</dbReference>
<organism evidence="2 3">
    <name type="scientific">OM182 bacterium MED-G28</name>
    <dbReference type="NCBI Taxonomy" id="1986256"/>
    <lineage>
        <taxon>Bacteria</taxon>
        <taxon>Pseudomonadati</taxon>
        <taxon>Pseudomonadota</taxon>
        <taxon>Gammaproteobacteria</taxon>
        <taxon>OMG group</taxon>
        <taxon>OM182 clade</taxon>
    </lineage>
</organism>
<comment type="caution">
    <text evidence="2">The sequence shown here is derived from an EMBL/GenBank/DDBJ whole genome shotgun (WGS) entry which is preliminary data.</text>
</comment>
<sequence>MPHSIASASELLVKNLPLIKNSIRGNGVLDLACGKGRNGLYLLQNSIPVMFVDKDEVAIESVAQSIKCLKQENLNNKNSMAGAKCWKLDLERVEASPLRGHCFDIVLVFNYLHRPLMPEIKQIIPKAGLIFYETFTVQQPKYGRPTNPDYLLRKNELLEVFNDWEVINYFEGLKSSPDRAIASLIARKK</sequence>
<accession>A0A2A5WDP5</accession>
<dbReference type="GO" id="GO:0008168">
    <property type="term" value="F:methyltransferase activity"/>
    <property type="evidence" value="ECO:0007669"/>
    <property type="project" value="UniProtKB-KW"/>
</dbReference>
<dbReference type="InterPro" id="IPR029063">
    <property type="entry name" value="SAM-dependent_MTases_sf"/>
</dbReference>
<name>A0A2A5WDP5_9GAMM</name>
<reference evidence="2 3" key="1">
    <citation type="submission" date="2017-08" db="EMBL/GenBank/DDBJ databases">
        <title>Fine stratification of microbial communities through a metagenomic profile of the photic zone.</title>
        <authorList>
            <person name="Haro-Moreno J.M."/>
            <person name="Lopez-Perez M."/>
            <person name="De La Torre J."/>
            <person name="Picazo A."/>
            <person name="Camacho A."/>
            <person name="Rodriguez-Valera F."/>
        </authorList>
    </citation>
    <scope>NUCLEOTIDE SEQUENCE [LARGE SCALE GENOMIC DNA]</scope>
    <source>
        <strain evidence="2">MED-G28</strain>
    </source>
</reference>
<proteinExistence type="predicted"/>
<keyword evidence="2" id="KW-0808">Transferase</keyword>
<gene>
    <name evidence="2" type="ORF">CNF02_04010</name>
</gene>
<feature type="domain" description="Tellurite resistance methyltransferase TehB-like" evidence="1">
    <location>
        <begin position="24"/>
        <end position="172"/>
    </location>
</feature>
<evidence type="ECO:0000259" key="1">
    <source>
        <dbReference type="Pfam" id="PF03848"/>
    </source>
</evidence>
<evidence type="ECO:0000313" key="3">
    <source>
        <dbReference type="Proteomes" id="UP000219329"/>
    </source>
</evidence>
<dbReference type="SUPFAM" id="SSF53335">
    <property type="entry name" value="S-adenosyl-L-methionine-dependent methyltransferases"/>
    <property type="match status" value="1"/>
</dbReference>
<dbReference type="GO" id="GO:0032259">
    <property type="term" value="P:methylation"/>
    <property type="evidence" value="ECO:0007669"/>
    <property type="project" value="UniProtKB-KW"/>
</dbReference>
<dbReference type="InterPro" id="IPR015985">
    <property type="entry name" value="TehB-like_dom"/>
</dbReference>
<dbReference type="Proteomes" id="UP000219329">
    <property type="component" value="Unassembled WGS sequence"/>
</dbReference>